<dbReference type="InterPro" id="IPR029063">
    <property type="entry name" value="SAM-dependent_MTases_sf"/>
</dbReference>
<protein>
    <recommendedName>
        <fullName evidence="1">Ribosomal RNA large subunit methyltransferase J</fullName>
        <ecNumber evidence="1">2.1.1.266</ecNumber>
    </recommendedName>
    <alternativeName>
        <fullName evidence="1">23S rRNA (adenine(2030)-N6)-methyltransferase</fullName>
    </alternativeName>
    <alternativeName>
        <fullName evidence="1">23S rRNA m6A2030 methyltransferase</fullName>
    </alternativeName>
</protein>
<evidence type="ECO:0000313" key="2">
    <source>
        <dbReference type="EMBL" id="MBB5515983.1"/>
    </source>
</evidence>
<dbReference type="SUPFAM" id="SSF53335">
    <property type="entry name" value="S-adenosyl-L-methionine-dependent methyltransferases"/>
    <property type="match status" value="1"/>
</dbReference>
<dbReference type="PANTHER" id="PTHR37426:SF1">
    <property type="entry name" value="RIBOSOMAL RNA LARGE SUBUNIT METHYLTRANSFERASE J"/>
    <property type="match status" value="1"/>
</dbReference>
<gene>
    <name evidence="1" type="primary">rlmJ</name>
    <name evidence="2" type="ORF">FHS89_002003</name>
</gene>
<dbReference type="GO" id="GO:0070475">
    <property type="term" value="P:rRNA base methylation"/>
    <property type="evidence" value="ECO:0007669"/>
    <property type="project" value="UniProtKB-UniRule"/>
</dbReference>
<dbReference type="Gene3D" id="3.40.50.150">
    <property type="entry name" value="Vaccinia Virus protein VP39"/>
    <property type="match status" value="1"/>
</dbReference>
<feature type="binding site" evidence="1">
    <location>
        <position position="19"/>
    </location>
    <ligand>
        <name>S-adenosyl-L-methionine</name>
        <dbReference type="ChEBI" id="CHEBI:59789"/>
    </ligand>
</feature>
<dbReference type="GO" id="GO:0036307">
    <property type="term" value="F:23S rRNA (adenine(2030)-N(6))-methyltransferase activity"/>
    <property type="evidence" value="ECO:0007669"/>
    <property type="project" value="UniProtKB-UniRule"/>
</dbReference>
<proteinExistence type="inferred from homology"/>
<feature type="binding site" evidence="1">
    <location>
        <position position="112"/>
    </location>
    <ligand>
        <name>S-adenosyl-L-methionine</name>
        <dbReference type="ChEBI" id="CHEBI:59789"/>
    </ligand>
</feature>
<keyword evidence="1" id="KW-0698">rRNA processing</keyword>
<dbReference type="HAMAP" id="MF_00934">
    <property type="entry name" value="23SrRNA_methyltr_J"/>
    <property type="match status" value="1"/>
</dbReference>
<feature type="site" description="Interaction with substrate rRNA" evidence="1">
    <location>
        <position position="4"/>
    </location>
</feature>
<dbReference type="GO" id="GO:0005829">
    <property type="term" value="C:cytosol"/>
    <property type="evidence" value="ECO:0007669"/>
    <property type="project" value="TreeGrafter"/>
</dbReference>
<organism evidence="2 3">
    <name type="scientific">Rubricella aquisinus</name>
    <dbReference type="NCBI Taxonomy" id="2028108"/>
    <lineage>
        <taxon>Bacteria</taxon>
        <taxon>Pseudomonadati</taxon>
        <taxon>Pseudomonadota</taxon>
        <taxon>Alphaproteobacteria</taxon>
        <taxon>Rhodobacterales</taxon>
        <taxon>Paracoccaceae</taxon>
        <taxon>Rubricella</taxon>
    </lineage>
</organism>
<comment type="catalytic activity">
    <reaction evidence="1">
        <text>adenosine(2030) in 23S rRNA + S-adenosyl-L-methionine = N(6)-methyladenosine(2030) in 23S rRNA + S-adenosyl-L-homocysteine + H(+)</text>
        <dbReference type="Rhea" id="RHEA:43736"/>
        <dbReference type="Rhea" id="RHEA-COMP:10668"/>
        <dbReference type="Rhea" id="RHEA-COMP:10669"/>
        <dbReference type="ChEBI" id="CHEBI:15378"/>
        <dbReference type="ChEBI" id="CHEBI:57856"/>
        <dbReference type="ChEBI" id="CHEBI:59789"/>
        <dbReference type="ChEBI" id="CHEBI:74411"/>
        <dbReference type="ChEBI" id="CHEBI:74449"/>
        <dbReference type="EC" id="2.1.1.266"/>
    </reaction>
</comment>
<keyword evidence="3" id="KW-1185">Reference proteome</keyword>
<dbReference type="EC" id="2.1.1.266" evidence="1"/>
<feature type="binding site" evidence="1">
    <location>
        <position position="94"/>
    </location>
    <ligand>
        <name>S-adenosyl-L-methionine</name>
        <dbReference type="ChEBI" id="CHEBI:59789"/>
    </ligand>
</feature>
<feature type="binding site" evidence="1">
    <location>
        <position position="157"/>
    </location>
    <ligand>
        <name>S-adenosyl-L-methionine</name>
        <dbReference type="ChEBI" id="CHEBI:59789"/>
    </ligand>
</feature>
<dbReference type="Proteomes" id="UP000553766">
    <property type="component" value="Unassembled WGS sequence"/>
</dbReference>
<reference evidence="2 3" key="1">
    <citation type="submission" date="2020-08" db="EMBL/GenBank/DDBJ databases">
        <title>Genomic Encyclopedia of Type Strains, Phase IV (KMG-IV): sequencing the most valuable type-strain genomes for metagenomic binning, comparative biology and taxonomic classification.</title>
        <authorList>
            <person name="Goeker M."/>
        </authorList>
    </citation>
    <scope>NUCLEOTIDE SEQUENCE [LARGE SCALE GENOMIC DNA]</scope>
    <source>
        <strain evidence="2 3">DSM 103377</strain>
    </source>
</reference>
<dbReference type="RefSeq" id="WP_184011149.1">
    <property type="nucleotide sequence ID" value="NZ_JACIJS010000005.1"/>
</dbReference>
<dbReference type="EMBL" id="JACIJS010000005">
    <property type="protein sequence ID" value="MBB5515983.1"/>
    <property type="molecule type" value="Genomic_DNA"/>
</dbReference>
<sequence>MLSYQHAYHAGNPADLHKHATLAALLALMTRKPRAITVMETHSGRGLYDLSGDEARKTGEAAEGIARLDPTSHPLWQAIAAIRTAHGDAAYPGSPLVTQAALRPQDRHILMELHPQEHRALSTALRGTSAEIHKRDGYEGVLALSPPKPRRGLVLIDPSYEVKSEYEGVAEFTHRLVAKWPEAVVMIWYPILPAARHVAMVEGLKLPKTVDEVAFDLKGGKGMIGSGLVLINAPYGSDQVLRDTRALCRGILR</sequence>
<evidence type="ECO:0000256" key="1">
    <source>
        <dbReference type="HAMAP-Rule" id="MF_00934"/>
    </source>
</evidence>
<keyword evidence="1 2" id="KW-0489">Methyltransferase</keyword>
<keyword evidence="1" id="KW-0949">S-adenosyl-L-methionine</keyword>
<dbReference type="PANTHER" id="PTHR37426">
    <property type="entry name" value="RIBOSOMAL RNA LARGE SUBUNIT METHYLTRANSFERASE J"/>
    <property type="match status" value="1"/>
</dbReference>
<feature type="binding site" evidence="1">
    <location>
        <begin position="136"/>
        <end position="137"/>
    </location>
    <ligand>
        <name>S-adenosyl-L-methionine</name>
        <dbReference type="ChEBI" id="CHEBI:59789"/>
    </ligand>
</feature>
<feature type="active site" description="Proton acceptor" evidence="1">
    <location>
        <position position="157"/>
    </location>
</feature>
<comment type="caution">
    <text evidence="2">The sequence shown here is derived from an EMBL/GenBank/DDBJ whole genome shotgun (WGS) entry which is preliminary data.</text>
</comment>
<comment type="similarity">
    <text evidence="1">Belongs to the RlmJ family.</text>
</comment>
<dbReference type="InterPro" id="IPR007473">
    <property type="entry name" value="RlmJ"/>
</dbReference>
<dbReference type="Pfam" id="PF04378">
    <property type="entry name" value="RsmJ"/>
    <property type="match status" value="1"/>
</dbReference>
<feature type="binding site" evidence="1">
    <location>
        <position position="42"/>
    </location>
    <ligand>
        <name>S-adenosyl-L-methionine</name>
        <dbReference type="ChEBI" id="CHEBI:59789"/>
    </ligand>
</feature>
<dbReference type="AlphaFoldDB" id="A0A840WPI1"/>
<keyword evidence="1 2" id="KW-0808">Transferase</keyword>
<comment type="subunit">
    <text evidence="1">Monomer.</text>
</comment>
<name>A0A840WPI1_9RHOB</name>
<keyword evidence="1" id="KW-0694">RNA-binding</keyword>
<accession>A0A840WPI1</accession>
<evidence type="ECO:0000313" key="3">
    <source>
        <dbReference type="Proteomes" id="UP000553766"/>
    </source>
</evidence>
<comment type="function">
    <text evidence="1">Specifically methylates the adenine in position 2030 of 23S rRNA.</text>
</comment>
<dbReference type="GO" id="GO:0003723">
    <property type="term" value="F:RNA binding"/>
    <property type="evidence" value="ECO:0007669"/>
    <property type="project" value="UniProtKB-UniRule"/>
</dbReference>